<feature type="compositionally biased region" description="Basic and acidic residues" evidence="1">
    <location>
        <begin position="14"/>
        <end position="28"/>
    </location>
</feature>
<evidence type="ECO:0000313" key="2">
    <source>
        <dbReference type="EMBL" id="CAA9411085.1"/>
    </source>
</evidence>
<accession>A0A6J4PAW3</accession>
<reference evidence="2" key="1">
    <citation type="submission" date="2020-02" db="EMBL/GenBank/DDBJ databases">
        <authorList>
            <person name="Meier V. D."/>
        </authorList>
    </citation>
    <scope>NUCLEOTIDE SEQUENCE</scope>
    <source>
        <strain evidence="2">AVDCRST_MAG22</strain>
    </source>
</reference>
<dbReference type="AlphaFoldDB" id="A0A6J4PAW3"/>
<organism evidence="2">
    <name type="scientific">uncultured Rubrobacteraceae bacterium</name>
    <dbReference type="NCBI Taxonomy" id="349277"/>
    <lineage>
        <taxon>Bacteria</taxon>
        <taxon>Bacillati</taxon>
        <taxon>Actinomycetota</taxon>
        <taxon>Rubrobacteria</taxon>
        <taxon>Rubrobacterales</taxon>
        <taxon>Rubrobacteraceae</taxon>
        <taxon>environmental samples</taxon>
    </lineage>
</organism>
<sequence length="43" mass="4688">MRLSTNGTGKSPKKHEAMPEYVIEREIPGAESTSQEDLRGGLS</sequence>
<gene>
    <name evidence="2" type="ORF">AVDCRST_MAG22-1883</name>
</gene>
<protein>
    <submittedName>
        <fullName evidence="2">Uncharacterized protein</fullName>
    </submittedName>
</protein>
<feature type="region of interest" description="Disordered" evidence="1">
    <location>
        <begin position="1"/>
        <end position="43"/>
    </location>
</feature>
<evidence type="ECO:0000256" key="1">
    <source>
        <dbReference type="SAM" id="MobiDB-lite"/>
    </source>
</evidence>
<proteinExistence type="predicted"/>
<name>A0A6J4PAW3_9ACTN</name>
<dbReference type="EMBL" id="CADCUV010000076">
    <property type="protein sequence ID" value="CAA9411085.1"/>
    <property type="molecule type" value="Genomic_DNA"/>
</dbReference>